<evidence type="ECO:0000256" key="3">
    <source>
        <dbReference type="ARBA" id="ARBA00022679"/>
    </source>
</evidence>
<evidence type="ECO:0000256" key="1">
    <source>
        <dbReference type="ARBA" id="ARBA00004123"/>
    </source>
</evidence>
<dbReference type="PROSITE" id="PS51059">
    <property type="entry name" value="PARP_CATALYTIC"/>
    <property type="match status" value="1"/>
</dbReference>
<dbReference type="Proteomes" id="UP001217089">
    <property type="component" value="Unassembled WGS sequence"/>
</dbReference>
<accession>A0ABQ9E3Y3</accession>
<feature type="compositionally biased region" description="Low complexity" evidence="7">
    <location>
        <begin position="217"/>
        <end position="227"/>
    </location>
</feature>
<dbReference type="EMBL" id="JARBDR010000923">
    <property type="protein sequence ID" value="KAJ8298245.1"/>
    <property type="molecule type" value="Genomic_DNA"/>
</dbReference>
<dbReference type="SUPFAM" id="SSF56399">
    <property type="entry name" value="ADP-ribosylation"/>
    <property type="match status" value="1"/>
</dbReference>
<evidence type="ECO:0000259" key="9">
    <source>
        <dbReference type="PROSITE" id="PS51154"/>
    </source>
</evidence>
<dbReference type="PANTHER" id="PTHR14453">
    <property type="entry name" value="PARP/ZINC FINGER CCCH TYPE DOMAIN CONTAINING PROTEIN"/>
    <property type="match status" value="1"/>
</dbReference>
<sequence>MSKHKGFSPLTLYKDGTDLDRIIAVSDIPNGVDEDDLVEYIEDVCSCNVKDIYFSEGFDHVALVKLIEPIEDISRCKRNISRRKLNRQVISVQLLYPPIGIVIIDLPCGLRSDMLESYFRSRDCGNTSNSPVSLKIYSQIAIITFKYPSKVLENILSRRHSPCGYSIDVEPYYHPFHDQIVSLLKNKRINDIDRGSSSEESSIDENYFYCNDDSNDLSDQSSSSEHSYNPRQPKIFSDDQQSDKSSDSSLESARDARQRKTRGCKLTRDYESVPINMDNVCEHEEDKILLAKIFKDSVGESFKDYLERKHDCTIDIEFITKDGATNRNKNGATGRQTGSKKGQKVKSGLVASSQDQLRQANHLPIHVDFPQVRRILSANELAFLIIRSPISFSEPRKGSKSTAQDYRENIFQFGSSTISIKLGNITKEKAEVIVNVVGPDMDYNGNRITSSIVRAGGKSVAKMLDKHNGDAIFKTGSGNLPCDKIYTLTLDTYRGKRSEKIYRETIEECLNDARNDQIKSISFPVIGYGRAFKYPKTFVLETLVSQIILEIENPANKFLKNFTIVTSDEDIYDDLESILDQELSAKQRDCAVAVPHKSRLPSATTVNKPKLVGCKIVINGRKKDIDRLCGIIESSVMDQLLYSQTIKKSSPSCMPLRAKGHVLGYAAENKLVRITGSDSTSITLKGHRDTVKKLTNGIVSIMDTRDPSKICQDFALNPRFWKIIAKQDPQSPPYWNKATEKAVKTLVKKTWKKEYVGKGKDAINLSHENIRIKKVERIENVELFKKYAQKRLDYFRMLADEGQQKLLSLDKVKVQTQGVVWTQKHLPDILQQDIFPEINEHFLFHGTKPDLIETTIRSGLDSRLSSPNGLFGQGIYTAESSTKADQYTDSKTNRKKGDHQMLLVRMLLGKMYICSDPNPPKYRRPPCMNMECKKDNCIGGHDLHDSVVADGQWLFREFVVYSSDQCYPEFLITYEPTKDYEMFIDSSDIGEAGRGIPSSPPPSPVLLESGVFCAFLGGIGSSGAIGCT</sequence>
<dbReference type="SUPFAM" id="SSF52949">
    <property type="entry name" value="Macro domain-like"/>
    <property type="match status" value="1"/>
</dbReference>
<feature type="compositionally biased region" description="Basic and acidic residues" evidence="7">
    <location>
        <begin position="241"/>
        <end position="258"/>
    </location>
</feature>
<keyword evidence="5" id="KW-0539">Nucleus</keyword>
<dbReference type="Pfam" id="PF00644">
    <property type="entry name" value="PARP"/>
    <property type="match status" value="1"/>
</dbReference>
<comment type="caution">
    <text evidence="10">The sequence shown here is derived from an EMBL/GenBank/DDBJ whole genome shotgun (WGS) entry which is preliminary data.</text>
</comment>
<gene>
    <name evidence="10" type="ORF">KUTeg_024776</name>
</gene>
<evidence type="ECO:0000256" key="7">
    <source>
        <dbReference type="SAM" id="MobiDB-lite"/>
    </source>
</evidence>
<keyword evidence="3 6" id="KW-0808">Transferase</keyword>
<keyword evidence="11" id="KW-1185">Reference proteome</keyword>
<feature type="domain" description="Macro" evidence="9">
    <location>
        <begin position="405"/>
        <end position="583"/>
    </location>
</feature>
<evidence type="ECO:0000256" key="4">
    <source>
        <dbReference type="ARBA" id="ARBA00023027"/>
    </source>
</evidence>
<feature type="region of interest" description="Disordered" evidence="7">
    <location>
        <begin position="215"/>
        <end position="263"/>
    </location>
</feature>
<name>A0ABQ9E3Y3_TEGGR</name>
<dbReference type="Pfam" id="PF23085">
    <property type="entry name" value="RRM_PARP14_3"/>
    <property type="match status" value="1"/>
</dbReference>
<dbReference type="Pfam" id="PF01661">
    <property type="entry name" value="Macro"/>
    <property type="match status" value="1"/>
</dbReference>
<keyword evidence="2 6" id="KW-0328">Glycosyltransferase</keyword>
<evidence type="ECO:0000256" key="2">
    <source>
        <dbReference type="ARBA" id="ARBA00022676"/>
    </source>
</evidence>
<dbReference type="Gene3D" id="3.40.220.10">
    <property type="entry name" value="Leucine Aminopeptidase, subunit E, domain 1"/>
    <property type="match status" value="1"/>
</dbReference>
<dbReference type="Gene3D" id="3.90.228.10">
    <property type="match status" value="1"/>
</dbReference>
<protein>
    <recommendedName>
        <fullName evidence="6">Poly [ADP-ribose] polymerase</fullName>
        <shortName evidence="6">PARP</shortName>
        <ecNumber evidence="6">2.4.2.-</ecNumber>
    </recommendedName>
</protein>
<evidence type="ECO:0000259" key="8">
    <source>
        <dbReference type="PROSITE" id="PS51059"/>
    </source>
</evidence>
<evidence type="ECO:0000256" key="6">
    <source>
        <dbReference type="RuleBase" id="RU362114"/>
    </source>
</evidence>
<dbReference type="InterPro" id="IPR043472">
    <property type="entry name" value="Macro_dom-like"/>
</dbReference>
<organism evidence="10 11">
    <name type="scientific">Tegillarca granosa</name>
    <name type="common">Malaysian cockle</name>
    <name type="synonym">Anadara granosa</name>
    <dbReference type="NCBI Taxonomy" id="220873"/>
    <lineage>
        <taxon>Eukaryota</taxon>
        <taxon>Metazoa</taxon>
        <taxon>Spiralia</taxon>
        <taxon>Lophotrochozoa</taxon>
        <taxon>Mollusca</taxon>
        <taxon>Bivalvia</taxon>
        <taxon>Autobranchia</taxon>
        <taxon>Pteriomorphia</taxon>
        <taxon>Arcoida</taxon>
        <taxon>Arcoidea</taxon>
        <taxon>Arcidae</taxon>
        <taxon>Tegillarca</taxon>
    </lineage>
</organism>
<dbReference type="InterPro" id="IPR052056">
    <property type="entry name" value="Mono-ARTD/PARP"/>
</dbReference>
<keyword evidence="4 6" id="KW-0520">NAD</keyword>
<dbReference type="PROSITE" id="PS51154">
    <property type="entry name" value="MACRO"/>
    <property type="match status" value="1"/>
</dbReference>
<evidence type="ECO:0000313" key="10">
    <source>
        <dbReference type="EMBL" id="KAJ8298245.1"/>
    </source>
</evidence>
<feature type="domain" description="PARP catalytic" evidence="8">
    <location>
        <begin position="731"/>
        <end position="983"/>
    </location>
</feature>
<comment type="subcellular location">
    <subcellularLocation>
        <location evidence="1">Nucleus</location>
    </subcellularLocation>
</comment>
<proteinExistence type="predicted"/>
<feature type="compositionally biased region" description="Polar residues" evidence="7">
    <location>
        <begin position="324"/>
        <end position="340"/>
    </location>
</feature>
<dbReference type="PANTHER" id="PTHR14453:SF67">
    <property type="entry name" value="POLY [ADP-RIBOSE] POLYMERASE"/>
    <property type="match status" value="1"/>
</dbReference>
<dbReference type="InterPro" id="IPR002589">
    <property type="entry name" value="Macro_dom"/>
</dbReference>
<feature type="region of interest" description="Disordered" evidence="7">
    <location>
        <begin position="324"/>
        <end position="345"/>
    </location>
</feature>
<evidence type="ECO:0000313" key="11">
    <source>
        <dbReference type="Proteomes" id="UP001217089"/>
    </source>
</evidence>
<evidence type="ECO:0000256" key="5">
    <source>
        <dbReference type="ARBA" id="ARBA00023242"/>
    </source>
</evidence>
<dbReference type="InterPro" id="IPR012317">
    <property type="entry name" value="Poly(ADP-ribose)pol_cat_dom"/>
</dbReference>
<reference evidence="10 11" key="1">
    <citation type="submission" date="2022-12" db="EMBL/GenBank/DDBJ databases">
        <title>Chromosome-level genome of Tegillarca granosa.</title>
        <authorList>
            <person name="Kim J."/>
        </authorList>
    </citation>
    <scope>NUCLEOTIDE SEQUENCE [LARGE SCALE GENOMIC DNA]</scope>
    <source>
        <strain evidence="10">Teg-2019</strain>
        <tissue evidence="10">Adductor muscle</tissue>
    </source>
</reference>
<dbReference type="EC" id="2.4.2.-" evidence="6"/>